<reference evidence="4" key="1">
    <citation type="submission" date="2017-04" db="EMBL/GenBank/DDBJ databases">
        <authorList>
            <person name="Varghese N."/>
            <person name="Submissions S."/>
        </authorList>
    </citation>
    <scope>NUCLEOTIDE SEQUENCE [LARGE SCALE GENOMIC DNA]</scope>
    <source>
        <strain evidence="4">DSM 19835</strain>
    </source>
</reference>
<dbReference type="PANTHER" id="PTHR30273:SF2">
    <property type="entry name" value="PROTEIN FECR"/>
    <property type="match status" value="1"/>
</dbReference>
<organism evidence="3 4">
    <name type="scientific">Arenibacter troitsensis</name>
    <dbReference type="NCBI Taxonomy" id="188872"/>
    <lineage>
        <taxon>Bacteria</taxon>
        <taxon>Pseudomonadati</taxon>
        <taxon>Bacteroidota</taxon>
        <taxon>Flavobacteriia</taxon>
        <taxon>Flavobacteriales</taxon>
        <taxon>Flavobacteriaceae</taxon>
        <taxon>Arenibacter</taxon>
    </lineage>
</organism>
<keyword evidence="4" id="KW-1185">Reference proteome</keyword>
<dbReference type="EMBL" id="FXAO01000006">
    <property type="protein sequence ID" value="SMG41419.1"/>
    <property type="molecule type" value="Genomic_DNA"/>
</dbReference>
<dbReference type="InterPro" id="IPR006860">
    <property type="entry name" value="FecR"/>
</dbReference>
<feature type="domain" description="FecR protein" evidence="1">
    <location>
        <begin position="172"/>
        <end position="265"/>
    </location>
</feature>
<evidence type="ECO:0000313" key="4">
    <source>
        <dbReference type="Proteomes" id="UP000193420"/>
    </source>
</evidence>
<sequence>MIPSNIEIGILKYLDKTATAKQLQELEDWLEDPLNKELFNDYVLLHYAINMGLNKMDDQPRKEELMRRIQKEKPGINSLYPKLLLKIAAVLLLLLGFSYFFNQKFNKVNVEELIEPNQITLQLDNGNIEVIREDGKRKIIDAEGNEVGVQKGNTLNYNEGGDPEKLIHNQLNIPNGKQFELVLSDGSSIFLNSGSSIKYPVKFLPGKSREVFLNGEAYFEIIKDSINPFIVNVTDLKVRVLGTEFNLSSYPEDSQVTTVLVNGSVGLYSGDVYGPAITTFMKPGFRGVYDHSSGDITLDEVDTSLYTSWKSGKLVFRSMQFKNIIKKLERTYNVSIVNNNKELGEQYFSASFDKDELMEQIFASFRTSYRFTYTIENQKITIN</sequence>
<proteinExistence type="predicted"/>
<dbReference type="InterPro" id="IPR012373">
    <property type="entry name" value="Ferrdict_sens_TM"/>
</dbReference>
<dbReference type="Proteomes" id="UP000193420">
    <property type="component" value="Unassembled WGS sequence"/>
</dbReference>
<dbReference type="Pfam" id="PF16344">
    <property type="entry name" value="FecR_C"/>
    <property type="match status" value="1"/>
</dbReference>
<dbReference type="PIRSF" id="PIRSF018266">
    <property type="entry name" value="FecR"/>
    <property type="match status" value="1"/>
</dbReference>
<dbReference type="Gene3D" id="2.60.120.1440">
    <property type="match status" value="1"/>
</dbReference>
<accession>A0A1X7KJZ4</accession>
<evidence type="ECO:0000259" key="2">
    <source>
        <dbReference type="Pfam" id="PF16344"/>
    </source>
</evidence>
<dbReference type="AlphaFoldDB" id="A0A1X7KJZ4"/>
<dbReference type="RefSeq" id="WP_085499761.1">
    <property type="nucleotide sequence ID" value="NZ_FXAO01000006.1"/>
</dbReference>
<dbReference type="Pfam" id="PF04773">
    <property type="entry name" value="FecR"/>
    <property type="match status" value="1"/>
</dbReference>
<dbReference type="PANTHER" id="PTHR30273">
    <property type="entry name" value="PERIPLASMIC SIGNAL SENSOR AND SIGMA FACTOR ACTIVATOR FECR-RELATED"/>
    <property type="match status" value="1"/>
</dbReference>
<dbReference type="GO" id="GO:0016989">
    <property type="term" value="F:sigma factor antagonist activity"/>
    <property type="evidence" value="ECO:0007669"/>
    <property type="project" value="TreeGrafter"/>
</dbReference>
<feature type="domain" description="Protein FecR C-terminal" evidence="2">
    <location>
        <begin position="313"/>
        <end position="382"/>
    </location>
</feature>
<evidence type="ECO:0000259" key="1">
    <source>
        <dbReference type="Pfam" id="PF04773"/>
    </source>
</evidence>
<name>A0A1X7KJZ4_9FLAO</name>
<dbReference type="OrthoDB" id="651134at2"/>
<dbReference type="InterPro" id="IPR032508">
    <property type="entry name" value="FecR_C"/>
</dbReference>
<protein>
    <submittedName>
        <fullName evidence="3">FecR family protein</fullName>
    </submittedName>
</protein>
<dbReference type="STRING" id="188872.SAMN03080602_03010"/>
<gene>
    <name evidence="3" type="ORF">SAMN03080602_03010</name>
</gene>
<evidence type="ECO:0000313" key="3">
    <source>
        <dbReference type="EMBL" id="SMG41419.1"/>
    </source>
</evidence>
<dbReference type="Gene3D" id="3.55.50.30">
    <property type="match status" value="1"/>
</dbReference>